<evidence type="ECO:0000259" key="2">
    <source>
        <dbReference type="Pfam" id="PF00339"/>
    </source>
</evidence>
<dbReference type="Proteomes" id="UP000472264">
    <property type="component" value="Chromosome 9"/>
</dbReference>
<protein>
    <recommendedName>
        <fullName evidence="2">Arrestin-like N-terminal domain-containing protein</fullName>
    </recommendedName>
</protein>
<dbReference type="GO" id="GO:0007399">
    <property type="term" value="P:nervous system development"/>
    <property type="evidence" value="ECO:0007669"/>
    <property type="project" value="UniProtKB-ARBA"/>
</dbReference>
<dbReference type="AlphaFoldDB" id="A0A665TGM0"/>
<sequence>MPSIKSFTMTYDALNEDGTFSEGDIITGEVTLNLYKATTVQKLYIKVKGDADVRWTQRRDDRNHTYSAHKRYFKLKQFLIPEDPNGRQRSSW</sequence>
<dbReference type="Ensembl" id="ENSENLT00000001924.1">
    <property type="protein sequence ID" value="ENSENLP00000001756.1"/>
    <property type="gene ID" value="ENSENLG00000000984.1"/>
</dbReference>
<feature type="domain" description="Arrestin-like N-terminal" evidence="2">
    <location>
        <begin position="8"/>
        <end position="77"/>
    </location>
</feature>
<dbReference type="OMA" id="INYNSTH"/>
<dbReference type="Gene3D" id="2.60.40.640">
    <property type="match status" value="1"/>
</dbReference>
<evidence type="ECO:0000313" key="4">
    <source>
        <dbReference type="Proteomes" id="UP000472264"/>
    </source>
</evidence>
<reference evidence="3" key="1">
    <citation type="submission" date="2021-04" db="EMBL/GenBank/DDBJ databases">
        <authorList>
            <consortium name="Wellcome Sanger Institute Data Sharing"/>
        </authorList>
    </citation>
    <scope>NUCLEOTIDE SEQUENCE [LARGE SCALE GENOMIC DNA]</scope>
</reference>
<reference evidence="3" key="2">
    <citation type="submission" date="2025-08" db="UniProtKB">
        <authorList>
            <consortium name="Ensembl"/>
        </authorList>
    </citation>
    <scope>IDENTIFICATION</scope>
</reference>
<evidence type="ECO:0000256" key="1">
    <source>
        <dbReference type="ARBA" id="ARBA00005298"/>
    </source>
</evidence>
<comment type="similarity">
    <text evidence="1">Belongs to the arrestin family.</text>
</comment>
<dbReference type="InterPro" id="IPR014752">
    <property type="entry name" value="Arrestin-like_C"/>
</dbReference>
<organism evidence="3 4">
    <name type="scientific">Echeneis naucrates</name>
    <name type="common">Live sharksucker</name>
    <dbReference type="NCBI Taxonomy" id="173247"/>
    <lineage>
        <taxon>Eukaryota</taxon>
        <taxon>Metazoa</taxon>
        <taxon>Chordata</taxon>
        <taxon>Craniata</taxon>
        <taxon>Vertebrata</taxon>
        <taxon>Euteleostomi</taxon>
        <taxon>Actinopterygii</taxon>
        <taxon>Neopterygii</taxon>
        <taxon>Teleostei</taxon>
        <taxon>Neoteleostei</taxon>
        <taxon>Acanthomorphata</taxon>
        <taxon>Carangaria</taxon>
        <taxon>Carangiformes</taxon>
        <taxon>Echeneidae</taxon>
        <taxon>Echeneis</taxon>
    </lineage>
</organism>
<dbReference type="SUPFAM" id="SSF81296">
    <property type="entry name" value="E set domains"/>
    <property type="match status" value="1"/>
</dbReference>
<dbReference type="InterPro" id="IPR014756">
    <property type="entry name" value="Ig_E-set"/>
</dbReference>
<proteinExistence type="inferred from homology"/>
<reference evidence="3" key="3">
    <citation type="submission" date="2025-09" db="UniProtKB">
        <authorList>
            <consortium name="Ensembl"/>
        </authorList>
    </citation>
    <scope>IDENTIFICATION</scope>
</reference>
<dbReference type="InParanoid" id="A0A665TGM0"/>
<dbReference type="InterPro" id="IPR011021">
    <property type="entry name" value="Arrestin-like_N"/>
</dbReference>
<keyword evidence="4" id="KW-1185">Reference proteome</keyword>
<dbReference type="Pfam" id="PF00339">
    <property type="entry name" value="Arrestin_N"/>
    <property type="match status" value="1"/>
</dbReference>
<accession>A0A665TGM0</accession>
<evidence type="ECO:0000313" key="3">
    <source>
        <dbReference type="Ensembl" id="ENSENLP00000001756.1"/>
    </source>
</evidence>
<name>A0A665TGM0_ECHNA</name>